<dbReference type="InterPro" id="IPR020845">
    <property type="entry name" value="AMP-binding_CS"/>
</dbReference>
<dbReference type="Proteomes" id="UP000196475">
    <property type="component" value="Unassembled WGS sequence"/>
</dbReference>
<feature type="domain" description="AMP-dependent synthetase/ligase" evidence="3">
    <location>
        <begin position="46"/>
        <end position="435"/>
    </location>
</feature>
<evidence type="ECO:0000259" key="4">
    <source>
        <dbReference type="Pfam" id="PF13193"/>
    </source>
</evidence>
<keyword evidence="2" id="KW-0436">Ligase</keyword>
<dbReference type="PANTHER" id="PTHR24096">
    <property type="entry name" value="LONG-CHAIN-FATTY-ACID--COA LIGASE"/>
    <property type="match status" value="1"/>
</dbReference>
<comment type="similarity">
    <text evidence="1">Belongs to the ATP-dependent AMP-binding enzyme family.</text>
</comment>
<proteinExistence type="inferred from homology"/>
<dbReference type="PANTHER" id="PTHR24096:SF149">
    <property type="entry name" value="AMP-BINDING DOMAIN-CONTAINING PROTEIN-RELATED"/>
    <property type="match status" value="1"/>
</dbReference>
<evidence type="ECO:0000256" key="2">
    <source>
        <dbReference type="ARBA" id="ARBA00022598"/>
    </source>
</evidence>
<protein>
    <submittedName>
        <fullName evidence="5">Acyl-CoA synthetase</fullName>
    </submittedName>
</protein>
<evidence type="ECO:0000313" key="6">
    <source>
        <dbReference type="Proteomes" id="UP000196475"/>
    </source>
</evidence>
<dbReference type="GO" id="GO:0016405">
    <property type="term" value="F:CoA-ligase activity"/>
    <property type="evidence" value="ECO:0007669"/>
    <property type="project" value="TreeGrafter"/>
</dbReference>
<dbReference type="NCBIfam" id="NF004822">
    <property type="entry name" value="PRK06178.1"/>
    <property type="match status" value="1"/>
</dbReference>
<dbReference type="AlphaFoldDB" id="A0A1Y3PTM8"/>
<organism evidence="5 6">
    <name type="scientific">Bacillus thermozeamaize</name>
    <dbReference type="NCBI Taxonomy" id="230954"/>
    <lineage>
        <taxon>Bacteria</taxon>
        <taxon>Bacillati</taxon>
        <taxon>Bacillota</taxon>
        <taxon>Bacilli</taxon>
        <taxon>Bacillales</taxon>
        <taxon>Bacillaceae</taxon>
        <taxon>Bacillus</taxon>
    </lineage>
</organism>
<dbReference type="Gene3D" id="3.40.50.12780">
    <property type="entry name" value="N-terminal domain of ligase-like"/>
    <property type="match status" value="1"/>
</dbReference>
<sequence>MSGVQHQDEQAYLEHLRALWEKNRPSFLPKEPHYPFGEVPMTEYLRNWAQRTPDKPCIIFYGKELTFRQLDDLSSRFASFLAAKGLKKGDRVAVFLPNCPQFLIAFYGILKLGCIHVPVNPMFKAQELLYVLQDSEAKVIVTLDQLYPIVQQVRGESSLVEVVTTRFRDFLPDEPAFTVHPSLLAPDRDCPGSVDLMQTLAEQKADYPDHGVGLDDVAALNYTGGTTGLPKGCAHTQRNMLYTSATAVTYGFRLTPEDVTLGYLPVFWIAGEDAGVLIPVFNGSTHILLARWDAKAMLEAIHRYRPTLTGGIVDNFVELMERPDVGAYDLTSLRDTFVSSFIKKMNVDYRRRWKALTGCIMREAAYGMTETHTVDTYTTGFQDGDKDLLGRPVFCGLPMPGTEIKIVDFETRQLVPLGQEGEIAIRTPSLLKYYWNKPEETKKALQDGWLYTGDIGMLDEEGCLHYLGRRKEMLKVKGMSVFPSELEIMICNHPSVEGCGVIGVPDEEKGEVPVAFVKLRPEFAGKVGEKELEDWCRENMAAYKVPRVKILDEFPLTATGKIKKEELRELA</sequence>
<evidence type="ECO:0000313" key="5">
    <source>
        <dbReference type="EMBL" id="OUM90374.1"/>
    </source>
</evidence>
<dbReference type="InterPro" id="IPR045851">
    <property type="entry name" value="AMP-bd_C_sf"/>
</dbReference>
<dbReference type="PROSITE" id="PS00455">
    <property type="entry name" value="AMP_BINDING"/>
    <property type="match status" value="1"/>
</dbReference>
<evidence type="ECO:0000259" key="3">
    <source>
        <dbReference type="Pfam" id="PF00501"/>
    </source>
</evidence>
<comment type="caution">
    <text evidence="5">The sequence shown here is derived from an EMBL/GenBank/DDBJ whole genome shotgun (WGS) entry which is preliminary data.</text>
</comment>
<dbReference type="InterPro" id="IPR000873">
    <property type="entry name" value="AMP-dep_synth/lig_dom"/>
</dbReference>
<dbReference type="InterPro" id="IPR025110">
    <property type="entry name" value="AMP-bd_C"/>
</dbReference>
<dbReference type="Gene3D" id="3.30.300.30">
    <property type="match status" value="1"/>
</dbReference>
<dbReference type="EMBL" id="LZRT01000019">
    <property type="protein sequence ID" value="OUM90374.1"/>
    <property type="molecule type" value="Genomic_DNA"/>
</dbReference>
<dbReference type="Pfam" id="PF00501">
    <property type="entry name" value="AMP-binding"/>
    <property type="match status" value="1"/>
</dbReference>
<dbReference type="InterPro" id="IPR042099">
    <property type="entry name" value="ANL_N_sf"/>
</dbReference>
<gene>
    <name evidence="5" type="ORF">BAA01_16155</name>
</gene>
<name>A0A1Y3PTM8_9BACI</name>
<feature type="domain" description="AMP-binding enzyme C-terminal" evidence="4">
    <location>
        <begin position="485"/>
        <end position="561"/>
    </location>
</feature>
<dbReference type="SUPFAM" id="SSF56801">
    <property type="entry name" value="Acetyl-CoA synthetase-like"/>
    <property type="match status" value="1"/>
</dbReference>
<accession>A0A1Y3PTM8</accession>
<evidence type="ECO:0000256" key="1">
    <source>
        <dbReference type="ARBA" id="ARBA00006432"/>
    </source>
</evidence>
<reference evidence="6" key="1">
    <citation type="submission" date="2016-06" db="EMBL/GenBank/DDBJ databases">
        <authorList>
            <person name="Nascimento L."/>
            <person name="Pereira R.V."/>
            <person name="Martins L.F."/>
            <person name="Quaggio R.B."/>
            <person name="Silva A.M."/>
            <person name="Setubal J.C."/>
        </authorList>
    </citation>
    <scope>NUCLEOTIDE SEQUENCE [LARGE SCALE GENOMIC DNA]</scope>
</reference>
<dbReference type="Pfam" id="PF13193">
    <property type="entry name" value="AMP-binding_C"/>
    <property type="match status" value="1"/>
</dbReference>